<dbReference type="Proteomes" id="UP001482620">
    <property type="component" value="Unassembled WGS sequence"/>
</dbReference>
<gene>
    <name evidence="1" type="ORF">ILYODFUR_024112</name>
</gene>
<organism evidence="1 2">
    <name type="scientific">Ilyodon furcidens</name>
    <name type="common">goldbreast splitfin</name>
    <dbReference type="NCBI Taxonomy" id="33524"/>
    <lineage>
        <taxon>Eukaryota</taxon>
        <taxon>Metazoa</taxon>
        <taxon>Chordata</taxon>
        <taxon>Craniata</taxon>
        <taxon>Vertebrata</taxon>
        <taxon>Euteleostomi</taxon>
        <taxon>Actinopterygii</taxon>
        <taxon>Neopterygii</taxon>
        <taxon>Teleostei</taxon>
        <taxon>Neoteleostei</taxon>
        <taxon>Acanthomorphata</taxon>
        <taxon>Ovalentaria</taxon>
        <taxon>Atherinomorphae</taxon>
        <taxon>Cyprinodontiformes</taxon>
        <taxon>Goodeidae</taxon>
        <taxon>Ilyodon</taxon>
    </lineage>
</organism>
<protein>
    <submittedName>
        <fullName evidence="1">Uncharacterized protein</fullName>
    </submittedName>
</protein>
<evidence type="ECO:0000313" key="2">
    <source>
        <dbReference type="Proteomes" id="UP001482620"/>
    </source>
</evidence>
<reference evidence="1 2" key="1">
    <citation type="submission" date="2021-06" db="EMBL/GenBank/DDBJ databases">
        <authorList>
            <person name="Palmer J.M."/>
        </authorList>
    </citation>
    <scope>NUCLEOTIDE SEQUENCE [LARGE SCALE GENOMIC DNA]</scope>
    <source>
        <strain evidence="2">if_2019</strain>
        <tissue evidence="1">Muscle</tissue>
    </source>
</reference>
<evidence type="ECO:0000313" key="1">
    <source>
        <dbReference type="EMBL" id="MEQ2241318.1"/>
    </source>
</evidence>
<name>A0ABV0UAX5_9TELE</name>
<feature type="non-terminal residue" evidence="1">
    <location>
        <position position="1"/>
    </location>
</feature>
<dbReference type="EMBL" id="JAHRIQ010060753">
    <property type="protein sequence ID" value="MEQ2241318.1"/>
    <property type="molecule type" value="Genomic_DNA"/>
</dbReference>
<keyword evidence="2" id="KW-1185">Reference proteome</keyword>
<proteinExistence type="predicted"/>
<comment type="caution">
    <text evidence="1">The sequence shown here is derived from an EMBL/GenBank/DDBJ whole genome shotgun (WGS) entry which is preliminary data.</text>
</comment>
<sequence>SAPFSKEELSAILKFGAEELFKEPEGEEQEPQLGAAYLSTRTNAQRQCKLKVDSYDCVHHVAQCGDSAGSLHIKRVFYVTHCYEQPVASTRAIA</sequence>
<accession>A0ABV0UAX5</accession>